<keyword evidence="3" id="KW-1185">Reference proteome</keyword>
<dbReference type="EMBL" id="KZ679681">
    <property type="protein sequence ID" value="PTB54135.1"/>
    <property type="molecule type" value="Genomic_DNA"/>
</dbReference>
<evidence type="ECO:0000313" key="2">
    <source>
        <dbReference type="EMBL" id="PTB54135.1"/>
    </source>
</evidence>
<dbReference type="GeneID" id="36623833"/>
<feature type="region of interest" description="Disordered" evidence="1">
    <location>
        <begin position="30"/>
        <end position="57"/>
    </location>
</feature>
<dbReference type="AlphaFoldDB" id="A0A2T4AAN0"/>
<evidence type="ECO:0000256" key="1">
    <source>
        <dbReference type="SAM" id="MobiDB-lite"/>
    </source>
</evidence>
<evidence type="ECO:0000313" key="3">
    <source>
        <dbReference type="Proteomes" id="UP000241690"/>
    </source>
</evidence>
<name>A0A2T4AAN0_TRIHA</name>
<dbReference type="RefSeq" id="XP_024773812.1">
    <property type="nucleotide sequence ID" value="XM_024915266.1"/>
</dbReference>
<protein>
    <submittedName>
        <fullName evidence="2">Uncharacterized protein</fullName>
    </submittedName>
</protein>
<accession>A0A2T4AAN0</accession>
<organism evidence="2 3">
    <name type="scientific">Trichoderma harzianum CBS 226.95</name>
    <dbReference type="NCBI Taxonomy" id="983964"/>
    <lineage>
        <taxon>Eukaryota</taxon>
        <taxon>Fungi</taxon>
        <taxon>Dikarya</taxon>
        <taxon>Ascomycota</taxon>
        <taxon>Pezizomycotina</taxon>
        <taxon>Sordariomycetes</taxon>
        <taxon>Hypocreomycetidae</taxon>
        <taxon>Hypocreales</taxon>
        <taxon>Hypocreaceae</taxon>
        <taxon>Trichoderma</taxon>
    </lineage>
</organism>
<gene>
    <name evidence="2" type="ORF">M431DRAFT_451012</name>
</gene>
<dbReference type="Proteomes" id="UP000241690">
    <property type="component" value="Unassembled WGS sequence"/>
</dbReference>
<sequence>MRLNLHRRIALKLVQGTGLCWPAIQNPNTAAAENGESRPSAPSLTEKGLPGSEEREREREILCDWAPPDLQMKKRTASIRETFGWDDLLVSYSQPSIRPLELASNESRVPSVSCLGNEGRSNHPKNCPVKDLLASASIGHFPIRANTNYRPLHPMSRVKRANYKYE</sequence>
<proteinExistence type="predicted"/>
<reference evidence="2 3" key="1">
    <citation type="submission" date="2016-07" db="EMBL/GenBank/DDBJ databases">
        <title>Multiple horizontal gene transfer events from other fungi enriched the ability of initially mycotrophic Trichoderma (Ascomycota) to feed on dead plant biomass.</title>
        <authorList>
            <consortium name="DOE Joint Genome Institute"/>
            <person name="Aerts A."/>
            <person name="Atanasova L."/>
            <person name="Chenthamara K."/>
            <person name="Zhang J."/>
            <person name="Grujic M."/>
            <person name="Henrissat B."/>
            <person name="Kuo A."/>
            <person name="Salamov A."/>
            <person name="Lipzen A."/>
            <person name="Labutti K."/>
            <person name="Barry K."/>
            <person name="Miao Y."/>
            <person name="Rahimi M.J."/>
            <person name="Shen Q."/>
            <person name="Grigoriev I.V."/>
            <person name="Kubicek C.P."/>
            <person name="Druzhinina I.S."/>
        </authorList>
    </citation>
    <scope>NUCLEOTIDE SEQUENCE [LARGE SCALE GENOMIC DNA]</scope>
    <source>
        <strain evidence="2 3">CBS 226.95</strain>
    </source>
</reference>